<evidence type="ECO:0000313" key="8">
    <source>
        <dbReference type="Proteomes" id="UP000182486"/>
    </source>
</evidence>
<feature type="transmembrane region" description="Helical" evidence="5">
    <location>
        <begin position="22"/>
        <end position="45"/>
    </location>
</feature>
<feature type="transmembrane region" description="Helical" evidence="5">
    <location>
        <begin position="413"/>
        <end position="431"/>
    </location>
</feature>
<sequence>MSVPRPRTPASNVSLALARSRLGVWPVVFIVMAAAAPLTVVAGGATTGYAVTGVTGIPIAYLAVAVALGLFSVGYVAMSRRVVNAGAFYTYVSRGLGKVSGVGASFVAVAAYNTMQIGLYGGFGAVLAGLLEDWLGWSVPWSVCAFAGWAVVAVLGVRRIDLNGRVLAVILLVEIAVAVVFAVVQLAHPADGRVTFDTLAPSNLLGAGIGAALVTAVAGFVGFEGTAVFSEESKDPQRTVAKATYRALAIIGLLYAFCAWTMSVATGPDRIVEAAKADGTELIFNLVAPHVGGFVVGVGHLLFVTSLFAALLSFHNTVARYLFALGRERVLPPVLGRTSTRTRAPKVGSIVQSGLAAMVLAVYAAMGWDPIVHLFFWLTVVGGLGVLILMAGTSVAVIAFFARRSNREDISAWRCLIAPALAAAALLWILWATIDQFHILLGVEANNPLRWIFPGAFGVAAVLGVLWALVLRAVRPAVYAGIGRGANSVTTELAAPLGQPNPAPAASGW</sequence>
<keyword evidence="2 5" id="KW-0812">Transmembrane</keyword>
<protein>
    <submittedName>
        <fullName evidence="7">Amino acid permease</fullName>
    </submittedName>
</protein>
<dbReference type="RefSeq" id="WP_071808747.1">
    <property type="nucleotide sequence ID" value="NZ_MEIA01000460.1"/>
</dbReference>
<dbReference type="GO" id="GO:0055085">
    <property type="term" value="P:transmembrane transport"/>
    <property type="evidence" value="ECO:0007669"/>
    <property type="project" value="InterPro"/>
</dbReference>
<reference evidence="7 8" key="1">
    <citation type="submission" date="2016-09" db="EMBL/GenBank/DDBJ databases">
        <title>Couchioplanes caeruleus draft genome sequence.</title>
        <authorList>
            <person name="Sheehan J."/>
            <person name="Caffrey P."/>
        </authorList>
    </citation>
    <scope>NUCLEOTIDE SEQUENCE [LARGE SCALE GENOMIC DNA]</scope>
    <source>
        <strain evidence="7 8">DSM 43634</strain>
    </source>
</reference>
<comment type="caution">
    <text evidence="7">The sequence shown here is derived from an EMBL/GenBank/DDBJ whole genome shotgun (WGS) entry which is preliminary data.</text>
</comment>
<dbReference type="EMBL" id="MEIA01000460">
    <property type="protein sequence ID" value="OJF10759.1"/>
    <property type="molecule type" value="Genomic_DNA"/>
</dbReference>
<feature type="transmembrane region" description="Helical" evidence="5">
    <location>
        <begin position="374"/>
        <end position="401"/>
    </location>
</feature>
<keyword evidence="8" id="KW-1185">Reference proteome</keyword>
<feature type="transmembrane region" description="Helical" evidence="5">
    <location>
        <begin position="139"/>
        <end position="157"/>
    </location>
</feature>
<comment type="subcellular location">
    <subcellularLocation>
        <location evidence="1">Membrane</location>
        <topology evidence="1">Multi-pass membrane protein</topology>
    </subcellularLocation>
</comment>
<proteinExistence type="predicted"/>
<dbReference type="AlphaFoldDB" id="A0A1K0FD37"/>
<evidence type="ECO:0000256" key="2">
    <source>
        <dbReference type="ARBA" id="ARBA00022692"/>
    </source>
</evidence>
<dbReference type="Gene3D" id="1.20.1740.10">
    <property type="entry name" value="Amino acid/polyamine transporter I"/>
    <property type="match status" value="1"/>
</dbReference>
<evidence type="ECO:0000256" key="3">
    <source>
        <dbReference type="ARBA" id="ARBA00022989"/>
    </source>
</evidence>
<dbReference type="PANTHER" id="PTHR42770">
    <property type="entry name" value="AMINO ACID TRANSPORTER-RELATED"/>
    <property type="match status" value="1"/>
</dbReference>
<name>A0A1K0FD37_9ACTN</name>
<feature type="transmembrane region" description="Helical" evidence="5">
    <location>
        <begin position="243"/>
        <end position="262"/>
    </location>
</feature>
<feature type="transmembrane region" description="Helical" evidence="5">
    <location>
        <begin position="282"/>
        <end position="312"/>
    </location>
</feature>
<dbReference type="InterPro" id="IPR004841">
    <property type="entry name" value="AA-permease/SLC12A_dom"/>
</dbReference>
<dbReference type="Pfam" id="PF00324">
    <property type="entry name" value="AA_permease"/>
    <property type="match status" value="1"/>
</dbReference>
<evidence type="ECO:0000259" key="6">
    <source>
        <dbReference type="Pfam" id="PF00324"/>
    </source>
</evidence>
<dbReference type="PANTHER" id="PTHR42770:SF16">
    <property type="entry name" value="AMINO ACID PERMEASE"/>
    <property type="match status" value="1"/>
</dbReference>
<feature type="transmembrane region" description="Helical" evidence="5">
    <location>
        <begin position="347"/>
        <end position="368"/>
    </location>
</feature>
<gene>
    <name evidence="7" type="ORF">BG844_30330</name>
</gene>
<feature type="transmembrane region" description="Helical" evidence="5">
    <location>
        <begin position="99"/>
        <end position="119"/>
    </location>
</feature>
<dbReference type="PIRSF" id="PIRSF006060">
    <property type="entry name" value="AA_transporter"/>
    <property type="match status" value="1"/>
</dbReference>
<keyword evidence="4 5" id="KW-0472">Membrane</keyword>
<feature type="transmembrane region" description="Helical" evidence="5">
    <location>
        <begin position="57"/>
        <end position="78"/>
    </location>
</feature>
<organism evidence="7 8">
    <name type="scientific">Couchioplanes caeruleus subsp. caeruleus</name>
    <dbReference type="NCBI Taxonomy" id="56427"/>
    <lineage>
        <taxon>Bacteria</taxon>
        <taxon>Bacillati</taxon>
        <taxon>Actinomycetota</taxon>
        <taxon>Actinomycetes</taxon>
        <taxon>Micromonosporales</taxon>
        <taxon>Micromonosporaceae</taxon>
        <taxon>Couchioplanes</taxon>
    </lineage>
</organism>
<feature type="transmembrane region" description="Helical" evidence="5">
    <location>
        <begin position="166"/>
        <end position="184"/>
    </location>
</feature>
<keyword evidence="3 5" id="KW-1133">Transmembrane helix</keyword>
<evidence type="ECO:0000256" key="1">
    <source>
        <dbReference type="ARBA" id="ARBA00004141"/>
    </source>
</evidence>
<accession>A0A1K0FD37</accession>
<evidence type="ECO:0000313" key="7">
    <source>
        <dbReference type="EMBL" id="OJF10759.1"/>
    </source>
</evidence>
<evidence type="ECO:0000256" key="4">
    <source>
        <dbReference type="ARBA" id="ARBA00023136"/>
    </source>
</evidence>
<evidence type="ECO:0000256" key="5">
    <source>
        <dbReference type="SAM" id="Phobius"/>
    </source>
</evidence>
<feature type="transmembrane region" description="Helical" evidence="5">
    <location>
        <begin position="451"/>
        <end position="474"/>
    </location>
</feature>
<dbReference type="Proteomes" id="UP000182486">
    <property type="component" value="Unassembled WGS sequence"/>
</dbReference>
<dbReference type="GO" id="GO:0016020">
    <property type="term" value="C:membrane"/>
    <property type="evidence" value="ECO:0007669"/>
    <property type="project" value="UniProtKB-SubCell"/>
</dbReference>
<dbReference type="InterPro" id="IPR050367">
    <property type="entry name" value="APC_superfamily"/>
</dbReference>
<feature type="transmembrane region" description="Helical" evidence="5">
    <location>
        <begin position="204"/>
        <end position="223"/>
    </location>
</feature>
<feature type="domain" description="Amino acid permease/ SLC12A" evidence="6">
    <location>
        <begin position="27"/>
        <end position="443"/>
    </location>
</feature>